<dbReference type="EMBL" id="CP017480">
    <property type="protein sequence ID" value="APG04866.1"/>
    <property type="molecule type" value="Genomic_DNA"/>
</dbReference>
<name>A0A1L3EUX5_9GAMM</name>
<accession>A0A1L3EUX5</accession>
<evidence type="ECO:0000313" key="2">
    <source>
        <dbReference type="EMBL" id="APG04866.1"/>
    </source>
</evidence>
<gene>
    <name evidence="2" type="ORF">BJI69_13830</name>
</gene>
<evidence type="ECO:0000313" key="3">
    <source>
        <dbReference type="Proteomes" id="UP000182987"/>
    </source>
</evidence>
<evidence type="ECO:0000259" key="1">
    <source>
        <dbReference type="Pfam" id="PF13827"/>
    </source>
</evidence>
<proteinExistence type="predicted"/>
<reference evidence="3" key="1">
    <citation type="submission" date="2016-09" db="EMBL/GenBank/DDBJ databases">
        <authorList>
            <person name="Lysoe E."/>
        </authorList>
    </citation>
    <scope>NUCLEOTIDE SEQUENCE [LARGE SCALE GENOMIC DNA]</scope>
    <source>
        <strain evidence="3">LJ96T</strain>
    </source>
</reference>
<feature type="domain" description="DUF4189" evidence="1">
    <location>
        <begin position="2"/>
        <end position="65"/>
    </location>
</feature>
<sequence>MADCKKKGGVNCQTEIAYSNGCIALVFGDKLMNSKGADNLEHAEKSAMDKCKEEDTNCHVYYSSCSLPIEVPL</sequence>
<dbReference type="InterPro" id="IPR025240">
    <property type="entry name" value="DUF4189"/>
</dbReference>
<keyword evidence="3" id="KW-1185">Reference proteome</keyword>
<dbReference type="Proteomes" id="UP000182987">
    <property type="component" value="Chromosome"/>
</dbReference>
<organism evidence="2 3">
    <name type="scientific">Luteibacter rhizovicinus DSM 16549</name>
    <dbReference type="NCBI Taxonomy" id="1440763"/>
    <lineage>
        <taxon>Bacteria</taxon>
        <taxon>Pseudomonadati</taxon>
        <taxon>Pseudomonadota</taxon>
        <taxon>Gammaproteobacteria</taxon>
        <taxon>Lysobacterales</taxon>
        <taxon>Rhodanobacteraceae</taxon>
        <taxon>Luteibacter</taxon>
    </lineage>
</organism>
<dbReference type="AlphaFoldDB" id="A0A1L3EUX5"/>
<dbReference type="Pfam" id="PF13827">
    <property type="entry name" value="DUF4189"/>
    <property type="match status" value="1"/>
</dbReference>
<dbReference type="KEGG" id="lrz:BJI69_13830"/>
<protein>
    <recommendedName>
        <fullName evidence="1">DUF4189 domain-containing protein</fullName>
    </recommendedName>
</protein>